<dbReference type="AlphaFoldDB" id="A0A6A6DDG7"/>
<dbReference type="EMBL" id="ML994693">
    <property type="protein sequence ID" value="KAF2177155.1"/>
    <property type="molecule type" value="Genomic_DNA"/>
</dbReference>
<evidence type="ECO:0000313" key="1">
    <source>
        <dbReference type="EMBL" id="KAF2177155.1"/>
    </source>
</evidence>
<dbReference type="Proteomes" id="UP000800200">
    <property type="component" value="Unassembled WGS sequence"/>
</dbReference>
<keyword evidence="2" id="KW-1185">Reference proteome</keyword>
<dbReference type="InterPro" id="IPR015943">
    <property type="entry name" value="WD40/YVTN_repeat-like_dom_sf"/>
</dbReference>
<dbReference type="OrthoDB" id="5411560at2759"/>
<organism evidence="1 2">
    <name type="scientific">Zopfia rhizophila CBS 207.26</name>
    <dbReference type="NCBI Taxonomy" id="1314779"/>
    <lineage>
        <taxon>Eukaryota</taxon>
        <taxon>Fungi</taxon>
        <taxon>Dikarya</taxon>
        <taxon>Ascomycota</taxon>
        <taxon>Pezizomycotina</taxon>
        <taxon>Dothideomycetes</taxon>
        <taxon>Dothideomycetes incertae sedis</taxon>
        <taxon>Zopfiaceae</taxon>
        <taxon>Zopfia</taxon>
    </lineage>
</organism>
<sequence>MPTEVASPKNKSPSRSIRHFVCSKHVIIAVVHVAKTRWVYHLKENQLQPLVLLEESTPVVLALALSPDGTTIALGCGDSTLVYRTVAGEVYKTWKLPRPNDLNRRAVRVHKLNFSVDSRRLISCIQVEGKDNSDKHAVPYGVCPGYMIPEI</sequence>
<evidence type="ECO:0008006" key="3">
    <source>
        <dbReference type="Google" id="ProtNLM"/>
    </source>
</evidence>
<dbReference type="SUPFAM" id="SSF50978">
    <property type="entry name" value="WD40 repeat-like"/>
    <property type="match status" value="1"/>
</dbReference>
<evidence type="ECO:0000313" key="2">
    <source>
        <dbReference type="Proteomes" id="UP000800200"/>
    </source>
</evidence>
<accession>A0A6A6DDG7</accession>
<name>A0A6A6DDG7_9PEZI</name>
<reference evidence="1" key="1">
    <citation type="journal article" date="2020" name="Stud. Mycol.">
        <title>101 Dothideomycetes genomes: a test case for predicting lifestyles and emergence of pathogens.</title>
        <authorList>
            <person name="Haridas S."/>
            <person name="Albert R."/>
            <person name="Binder M."/>
            <person name="Bloem J."/>
            <person name="Labutti K."/>
            <person name="Salamov A."/>
            <person name="Andreopoulos B."/>
            <person name="Baker S."/>
            <person name="Barry K."/>
            <person name="Bills G."/>
            <person name="Bluhm B."/>
            <person name="Cannon C."/>
            <person name="Castanera R."/>
            <person name="Culley D."/>
            <person name="Daum C."/>
            <person name="Ezra D."/>
            <person name="Gonzalez J."/>
            <person name="Henrissat B."/>
            <person name="Kuo A."/>
            <person name="Liang C."/>
            <person name="Lipzen A."/>
            <person name="Lutzoni F."/>
            <person name="Magnuson J."/>
            <person name="Mondo S."/>
            <person name="Nolan M."/>
            <person name="Ohm R."/>
            <person name="Pangilinan J."/>
            <person name="Park H.-J."/>
            <person name="Ramirez L."/>
            <person name="Alfaro M."/>
            <person name="Sun H."/>
            <person name="Tritt A."/>
            <person name="Yoshinaga Y."/>
            <person name="Zwiers L.-H."/>
            <person name="Turgeon B."/>
            <person name="Goodwin S."/>
            <person name="Spatafora J."/>
            <person name="Crous P."/>
            <person name="Grigoriev I."/>
        </authorList>
    </citation>
    <scope>NUCLEOTIDE SEQUENCE</scope>
    <source>
        <strain evidence="1">CBS 207.26</strain>
    </source>
</reference>
<protein>
    <recommendedName>
        <fullName evidence="3">WD40 repeat-like protein</fullName>
    </recommendedName>
</protein>
<dbReference type="Gene3D" id="2.130.10.10">
    <property type="entry name" value="YVTN repeat-like/Quinoprotein amine dehydrogenase"/>
    <property type="match status" value="1"/>
</dbReference>
<dbReference type="InterPro" id="IPR036322">
    <property type="entry name" value="WD40_repeat_dom_sf"/>
</dbReference>
<proteinExistence type="predicted"/>
<gene>
    <name evidence="1" type="ORF">K469DRAFT_810043</name>
</gene>